<dbReference type="GO" id="GO:0008234">
    <property type="term" value="F:cysteine-type peptidase activity"/>
    <property type="evidence" value="ECO:0007669"/>
    <property type="project" value="InterPro"/>
</dbReference>
<dbReference type="InterPro" id="IPR015410">
    <property type="entry name" value="DUF1985"/>
</dbReference>
<feature type="region of interest" description="Disordered" evidence="3">
    <location>
        <begin position="171"/>
        <end position="207"/>
    </location>
</feature>
<dbReference type="PANTHER" id="PTHR48449:SF1">
    <property type="entry name" value="DUF1985 DOMAIN-CONTAINING PROTEIN"/>
    <property type="match status" value="1"/>
</dbReference>
<name>A0A8T2FXU1_9BRAS</name>
<gene>
    <name evidence="5" type="ORF">ISN45_At02g005600</name>
</gene>
<keyword evidence="2" id="KW-0378">Hydrolase</keyword>
<reference evidence="5 6" key="1">
    <citation type="submission" date="2020-12" db="EMBL/GenBank/DDBJ databases">
        <title>Concerted genomic and epigenomic changes stabilize Arabidopsis allopolyploids.</title>
        <authorList>
            <person name="Chen Z."/>
        </authorList>
    </citation>
    <scope>NUCLEOTIDE SEQUENCE [LARGE SCALE GENOMIC DNA]</scope>
    <source>
        <strain evidence="5">Allo738</strain>
        <tissue evidence="5">Leaf</tissue>
    </source>
</reference>
<proteinExistence type="predicted"/>
<keyword evidence="1 5" id="KW-0645">Protease</keyword>
<dbReference type="AlphaFoldDB" id="A0A8T2FXU1"/>
<feature type="region of interest" description="Disordered" evidence="3">
    <location>
        <begin position="347"/>
        <end position="367"/>
    </location>
</feature>
<evidence type="ECO:0000256" key="3">
    <source>
        <dbReference type="SAM" id="MobiDB-lite"/>
    </source>
</evidence>
<comment type="caution">
    <text evidence="5">The sequence shown here is derived from an EMBL/GenBank/DDBJ whole genome shotgun (WGS) entry which is preliminary data.</text>
</comment>
<feature type="compositionally biased region" description="Basic residues" evidence="3">
    <location>
        <begin position="193"/>
        <end position="203"/>
    </location>
</feature>
<organism evidence="5 6">
    <name type="scientific">Arabidopsis thaliana x Arabidopsis arenosa</name>
    <dbReference type="NCBI Taxonomy" id="1240361"/>
    <lineage>
        <taxon>Eukaryota</taxon>
        <taxon>Viridiplantae</taxon>
        <taxon>Streptophyta</taxon>
        <taxon>Embryophyta</taxon>
        <taxon>Tracheophyta</taxon>
        <taxon>Spermatophyta</taxon>
        <taxon>Magnoliopsida</taxon>
        <taxon>eudicotyledons</taxon>
        <taxon>Gunneridae</taxon>
        <taxon>Pentapetalae</taxon>
        <taxon>rosids</taxon>
        <taxon>malvids</taxon>
        <taxon>Brassicales</taxon>
        <taxon>Brassicaceae</taxon>
        <taxon>Camelineae</taxon>
        <taxon>Arabidopsis</taxon>
    </lineage>
</organism>
<keyword evidence="6" id="KW-1185">Reference proteome</keyword>
<dbReference type="EMBL" id="JAEFBK010000002">
    <property type="protein sequence ID" value="KAG7636031.1"/>
    <property type="molecule type" value="Genomic_DNA"/>
</dbReference>
<evidence type="ECO:0000259" key="4">
    <source>
        <dbReference type="PROSITE" id="PS50600"/>
    </source>
</evidence>
<dbReference type="GO" id="GO:0006508">
    <property type="term" value="P:proteolysis"/>
    <property type="evidence" value="ECO:0007669"/>
    <property type="project" value="UniProtKB-KW"/>
</dbReference>
<dbReference type="Proteomes" id="UP000694240">
    <property type="component" value="Chromosome 2"/>
</dbReference>
<evidence type="ECO:0000256" key="1">
    <source>
        <dbReference type="ARBA" id="ARBA00022670"/>
    </source>
</evidence>
<evidence type="ECO:0000313" key="6">
    <source>
        <dbReference type="Proteomes" id="UP000694240"/>
    </source>
</evidence>
<evidence type="ECO:0000313" key="5">
    <source>
        <dbReference type="EMBL" id="KAG7636031.1"/>
    </source>
</evidence>
<feature type="region of interest" description="Disordered" evidence="3">
    <location>
        <begin position="249"/>
        <end position="284"/>
    </location>
</feature>
<feature type="domain" description="Ubiquitin-like protease family profile" evidence="4">
    <location>
        <begin position="406"/>
        <end position="602"/>
    </location>
</feature>
<accession>A0A8T2FXU1</accession>
<evidence type="ECO:0000256" key="2">
    <source>
        <dbReference type="ARBA" id="ARBA00022801"/>
    </source>
</evidence>
<dbReference type="InterPro" id="IPR003653">
    <property type="entry name" value="Peptidase_C48_C"/>
</dbReference>
<dbReference type="PANTHER" id="PTHR48449">
    <property type="entry name" value="DUF1985 DOMAIN-CONTAINING PROTEIN"/>
    <property type="match status" value="1"/>
</dbReference>
<dbReference type="PROSITE" id="PS50600">
    <property type="entry name" value="ULP_PROTEASE"/>
    <property type="match status" value="1"/>
</dbReference>
<dbReference type="Pfam" id="PF02902">
    <property type="entry name" value="Peptidase_C48"/>
    <property type="match status" value="1"/>
</dbReference>
<dbReference type="Pfam" id="PF09331">
    <property type="entry name" value="DUF1985"/>
    <property type="match status" value="1"/>
</dbReference>
<sequence>MASDSDEVYQSVPRSMCANIPLFLTMSPWVPTVSLTSVTPCFSGDLPPRLLALDCYPSHPVRINSYSKAKYLIDIFNILYGTPELQLLLQSPLGSLFSLPVRYCSLSGQLLHQLLCRQLFTEEIDATWFVFAGQPLRFSLKEFEEITSLCCSEYPSAAEVRFSTSYADGGDATFPPLPRPKKRRLTDRSGERGKKKKTTRRQSKQSTAGLFRISKSSIIDDVCRVHQSSTHDAVSSSTSTSIDEKHISPLQGHLSQPPTPALSEASVGGTSAVPPLANPVNRDASVTKSEPFILSAEADDTCVTSALVTPAVDSSCTQVCVLPPIGSSSSQTTPPDRHKMTLRNKNSLHPLAGTPFPSSKQTNPGRPIPLLSTVAASLTAPDQKKVAKLKAQLAKAKTSEYMILGQPVRPSFFTEILQPQQWLSTPHIDVLLAFIWGKHETFFRQQRITILDSLFTSIIASSYATFNRCANPLDFVWHRLLILSITGSLPGRQPPQRWLEDVDTVYIPMNWGRKHWVTLSLDLRVGHISILDPFPDCNSARKVLSYMSPVAKTLPDLVRSVFGKSPSQWPESGFTFARLEGLAQNKRGGDCGAICVKFLELHSHALQDQLIALTDAEVNNLRSRVGRDSVADLTGMLSTSTYYRFLSVHPDVVKHVSLQPLLENAARCNVISTARPIFFRCLQASNPSAIYLESLRLAASEGRVEEGFHMLRFLQAEHPMSFPPAAMFTLSLFQIVLGLYEDGISSSHRFVDFVGSYAAADIVATSVYRHILQIGRLKIRSNSDTWRFDAIPACIADGCAINNRCPFWQATALSPEVLSDVDIDEYVFNSRLANEGSPFRPFLLRCLQEGHHTAQYVEGLRRLVQEPPTQASLDMLSTAGPHSMYARFAFAIFLLCCGSSDQGFLVLETFLNKVSSFEEALEIANLVEAQIRAMGSRGTRQY</sequence>
<protein>
    <submittedName>
        <fullName evidence="5">Ulp1 protease family C-terminal catalytic domain</fullName>
    </submittedName>
</protein>